<reference evidence="2" key="1">
    <citation type="submission" date="2020-09" db="EMBL/GenBank/DDBJ databases">
        <title>Desulfogranum mesoprofundum gen. nov., sp. nov., a novel mesophilic, sulfate-reducing chemolithoautotroph isolated from a deep-sea hydrothermal vent chimney in the Suiyo Seamount.</title>
        <authorList>
            <person name="Hashimoto Y."/>
            <person name="Nakagawa S."/>
        </authorList>
    </citation>
    <scope>NUCLEOTIDE SEQUENCE</scope>
    <source>
        <strain evidence="2">KT2</strain>
    </source>
</reference>
<gene>
    <name evidence="2" type="ORF">DGMP_06820</name>
</gene>
<protein>
    <recommendedName>
        <fullName evidence="1">NFACT protein RNA binding domain-containing protein</fullName>
    </recommendedName>
</protein>
<proteinExistence type="predicted"/>
<evidence type="ECO:0000259" key="1">
    <source>
        <dbReference type="Pfam" id="PF18297"/>
    </source>
</evidence>
<sequence>MVLGRDERDNDRLETLAGEDDALLWMEQRPGPTALLRRAATWYGDPKALARDLKLAARLVVRYGRKIDGRRPPGEVTITLAERSEKTVVPFLEDSVFRDWMMQ</sequence>
<accession>A0A8D5JGE3</accession>
<keyword evidence="3" id="KW-1185">Reference proteome</keyword>
<feature type="domain" description="NFACT protein RNA binding" evidence="1">
    <location>
        <begin position="1"/>
        <end position="101"/>
    </location>
</feature>
<evidence type="ECO:0000313" key="3">
    <source>
        <dbReference type="Proteomes" id="UP000826725"/>
    </source>
</evidence>
<dbReference type="KEGG" id="dbk:DGMP_06820"/>
<organism evidence="2 3">
    <name type="scientific">Desulfomarina profundi</name>
    <dbReference type="NCBI Taxonomy" id="2772557"/>
    <lineage>
        <taxon>Bacteria</taxon>
        <taxon>Pseudomonadati</taxon>
        <taxon>Thermodesulfobacteriota</taxon>
        <taxon>Desulfobulbia</taxon>
        <taxon>Desulfobulbales</taxon>
        <taxon>Desulfobulbaceae</taxon>
        <taxon>Desulfomarina</taxon>
    </lineage>
</organism>
<dbReference type="RefSeq" id="WP_228856164.1">
    <property type="nucleotide sequence ID" value="NZ_AP024086.1"/>
</dbReference>
<dbReference type="Proteomes" id="UP000826725">
    <property type="component" value="Chromosome"/>
</dbReference>
<dbReference type="EMBL" id="AP024086">
    <property type="protein sequence ID" value="BCL59989.1"/>
    <property type="molecule type" value="Genomic_DNA"/>
</dbReference>
<evidence type="ECO:0000313" key="2">
    <source>
        <dbReference type="EMBL" id="BCL59989.1"/>
    </source>
</evidence>
<dbReference type="AlphaFoldDB" id="A0A8D5JGE3"/>
<dbReference type="InterPro" id="IPR059101">
    <property type="entry name" value="NFACT-R_2"/>
</dbReference>
<name>A0A8D5JGE3_9BACT</name>
<dbReference type="Pfam" id="PF18297">
    <property type="entry name" value="NFACT-R_2"/>
    <property type="match status" value="1"/>
</dbReference>